<gene>
    <name evidence="2" type="ORF">CK203_081683</name>
</gene>
<protein>
    <submittedName>
        <fullName evidence="2">Uncharacterized protein</fullName>
    </submittedName>
</protein>
<accession>A0A438DPN2</accession>
<dbReference type="Proteomes" id="UP000288805">
    <property type="component" value="Unassembled WGS sequence"/>
</dbReference>
<reference evidence="2 3" key="1">
    <citation type="journal article" date="2018" name="PLoS Genet.">
        <title>Population sequencing reveals clonal diversity and ancestral inbreeding in the grapevine cultivar Chardonnay.</title>
        <authorList>
            <person name="Roach M.J."/>
            <person name="Johnson D.L."/>
            <person name="Bohlmann J."/>
            <person name="van Vuuren H.J."/>
            <person name="Jones S.J."/>
            <person name="Pretorius I.S."/>
            <person name="Schmidt S.A."/>
            <person name="Borneman A.R."/>
        </authorList>
    </citation>
    <scope>NUCLEOTIDE SEQUENCE [LARGE SCALE GENOMIC DNA]</scope>
    <source>
        <strain evidence="3">cv. Chardonnay</strain>
        <tissue evidence="2">Leaf</tissue>
    </source>
</reference>
<evidence type="ECO:0000313" key="2">
    <source>
        <dbReference type="EMBL" id="RVW37416.1"/>
    </source>
</evidence>
<organism evidence="2 3">
    <name type="scientific">Vitis vinifera</name>
    <name type="common">Grape</name>
    <dbReference type="NCBI Taxonomy" id="29760"/>
    <lineage>
        <taxon>Eukaryota</taxon>
        <taxon>Viridiplantae</taxon>
        <taxon>Streptophyta</taxon>
        <taxon>Embryophyta</taxon>
        <taxon>Tracheophyta</taxon>
        <taxon>Spermatophyta</taxon>
        <taxon>Magnoliopsida</taxon>
        <taxon>eudicotyledons</taxon>
        <taxon>Gunneridae</taxon>
        <taxon>Pentapetalae</taxon>
        <taxon>rosids</taxon>
        <taxon>Vitales</taxon>
        <taxon>Vitaceae</taxon>
        <taxon>Viteae</taxon>
        <taxon>Vitis</taxon>
    </lineage>
</organism>
<evidence type="ECO:0000313" key="3">
    <source>
        <dbReference type="Proteomes" id="UP000288805"/>
    </source>
</evidence>
<evidence type="ECO:0000256" key="1">
    <source>
        <dbReference type="SAM" id="SignalP"/>
    </source>
</evidence>
<name>A0A438DPN2_VITVI</name>
<comment type="caution">
    <text evidence="2">The sequence shown here is derived from an EMBL/GenBank/DDBJ whole genome shotgun (WGS) entry which is preliminary data.</text>
</comment>
<feature type="signal peptide" evidence="1">
    <location>
        <begin position="1"/>
        <end position="16"/>
    </location>
</feature>
<dbReference type="EMBL" id="QGNW01001539">
    <property type="protein sequence ID" value="RVW37416.1"/>
    <property type="molecule type" value="Genomic_DNA"/>
</dbReference>
<proteinExistence type="predicted"/>
<sequence length="59" mass="6742">MLISLILSIVLPTIWEYNKMSMLNLVASLVKVDKESIMKAEMSFRKGGQPLYLLKATRK</sequence>
<dbReference type="AlphaFoldDB" id="A0A438DPN2"/>
<feature type="chain" id="PRO_5019081485" evidence="1">
    <location>
        <begin position="17"/>
        <end position="59"/>
    </location>
</feature>
<keyword evidence="1" id="KW-0732">Signal</keyword>